<proteinExistence type="predicted"/>
<dbReference type="RefSeq" id="WP_075335944.1">
    <property type="nucleotide sequence ID" value="NZ_CP011509.1"/>
</dbReference>
<reference evidence="5 7" key="2">
    <citation type="submission" date="2018-08" db="EMBL/GenBank/DDBJ databases">
        <title>Genomic Encyclopedia of Archaeal and Bacterial Type Strains, Phase II (KMG-II): from individual species to whole genera.</title>
        <authorList>
            <person name="Goeker M."/>
        </authorList>
    </citation>
    <scope>NUCLEOTIDE SEQUENCE [LARGE SCALE GENOMIC DNA]</scope>
    <source>
        <strain evidence="5 7">DSM 2261</strain>
    </source>
</reference>
<dbReference type="InterPro" id="IPR036278">
    <property type="entry name" value="Sialidase_sf"/>
</dbReference>
<feature type="region of interest" description="Disordered" evidence="2">
    <location>
        <begin position="26"/>
        <end position="48"/>
    </location>
</feature>
<feature type="domain" description="SbsA Ig-like" evidence="3">
    <location>
        <begin position="133"/>
        <end position="237"/>
    </location>
</feature>
<dbReference type="EMBL" id="QUMU01000008">
    <property type="protein sequence ID" value="REG28659.1"/>
    <property type="molecule type" value="Genomic_DNA"/>
</dbReference>
<dbReference type="AlphaFoldDB" id="A0AAC8TFC7"/>
<dbReference type="Proteomes" id="UP000256345">
    <property type="component" value="Unassembled WGS sequence"/>
</dbReference>
<dbReference type="Pfam" id="PF13205">
    <property type="entry name" value="Big_5"/>
    <property type="match status" value="1"/>
</dbReference>
<reference evidence="4 6" key="1">
    <citation type="submission" date="2015-05" db="EMBL/GenBank/DDBJ databases">
        <title>Genome assembly of Archangium gephyra DSM 2261.</title>
        <authorList>
            <person name="Sharma G."/>
            <person name="Subramanian S."/>
        </authorList>
    </citation>
    <scope>NUCLEOTIDE SEQUENCE [LARGE SCALE GENOMIC DNA]</scope>
    <source>
        <strain evidence="4 6">DSM 2261</strain>
    </source>
</reference>
<keyword evidence="1" id="KW-0732">Signal</keyword>
<sequence length="651" mass="68741">MPTLKRYIPLVLAGLMSACLQLPEIDTGSPTRPDAGVDPADSGTPSTELSVTITAPTGTFYTSGAVDLSVDVRGGTPEVVRLFKGAEELATISSPYRYTWNTAAEPEGSYTVTARASKAGRTFSSASITVIVDRTNLQVASRSPAPGATNVAYSTPIQVVFSKPVKATTISDTTVSFAVAGVLAEKTLSLSSDGRTLTLVPKARPSLPATFSIGLSNGITDSAGNALVVPSTPWSFQLPHWYSFGGPVEAVVGGTTPLKDTAMALDGQDNPVVAWSEEVTTGGRASIFVYRWNGNAFTPIGSALNGTAIGSAYKPALVLDGSGNPIVAWQESDGFDENIYIKRWNGTTWQSVGSGALSAVNDTSSSKVATPARNPSLAMHGNDIYVAWDEMNAEGFSSIYVWKSANGGPLTSAGAYGGLVHAVSGFTSATKPSLVLDSNGQPIVAFQEQTREEHAPTNIYVMRLQPNGSWAYAVSPFVEDTTSGYVSGGLSASTGTTLARDCSLTIDAQNNLYLAWAEVSYDDGPNDIQVFRSTGPQSWERIGSPLSAYGGYTYAGQALLRATPSGKLFVTWSEFDGMAETGYVHLFASYWDDKAWNSLTVEDGLNQSQKSSAHPALVLDSSGRPVLVWNESHNALGSDGGEYAYVQRYNE</sequence>
<evidence type="ECO:0000313" key="6">
    <source>
        <dbReference type="Proteomes" id="UP000035579"/>
    </source>
</evidence>
<protein>
    <submittedName>
        <fullName evidence="5">Ig-like domain-containing protein</fullName>
    </submittedName>
</protein>
<evidence type="ECO:0000313" key="4">
    <source>
        <dbReference type="EMBL" id="AKJ02416.1"/>
    </source>
</evidence>
<dbReference type="SUPFAM" id="SSF89372">
    <property type="entry name" value="Fucose-specific lectin"/>
    <property type="match status" value="1"/>
</dbReference>
<dbReference type="SUPFAM" id="SSF50939">
    <property type="entry name" value="Sialidases"/>
    <property type="match status" value="1"/>
</dbReference>
<dbReference type="Pfam" id="PF17957">
    <property type="entry name" value="Big_7"/>
    <property type="match status" value="1"/>
</dbReference>
<evidence type="ECO:0000313" key="5">
    <source>
        <dbReference type="EMBL" id="REG28659.1"/>
    </source>
</evidence>
<dbReference type="Gene3D" id="2.60.40.1220">
    <property type="match status" value="1"/>
</dbReference>
<dbReference type="Proteomes" id="UP000035579">
    <property type="component" value="Chromosome"/>
</dbReference>
<organism evidence="4 6">
    <name type="scientific">Archangium gephyra</name>
    <dbReference type="NCBI Taxonomy" id="48"/>
    <lineage>
        <taxon>Bacteria</taxon>
        <taxon>Pseudomonadati</taxon>
        <taxon>Myxococcota</taxon>
        <taxon>Myxococcia</taxon>
        <taxon>Myxococcales</taxon>
        <taxon>Cystobacterineae</taxon>
        <taxon>Archangiaceae</taxon>
        <taxon>Archangium</taxon>
    </lineage>
</organism>
<dbReference type="PROSITE" id="PS51257">
    <property type="entry name" value="PROKAR_LIPOPROTEIN"/>
    <property type="match status" value="1"/>
</dbReference>
<evidence type="ECO:0000259" key="3">
    <source>
        <dbReference type="Pfam" id="PF13205"/>
    </source>
</evidence>
<dbReference type="InterPro" id="IPR014755">
    <property type="entry name" value="Cu-Rt/internalin_Ig-like"/>
</dbReference>
<dbReference type="EMBL" id="CP011509">
    <property type="protein sequence ID" value="AKJ02416.1"/>
    <property type="molecule type" value="Genomic_DNA"/>
</dbReference>
<gene>
    <name evidence="4" type="ORF">AA314_04042</name>
    <name evidence="5" type="ORF">ATI61_108197</name>
</gene>
<dbReference type="InterPro" id="IPR032812">
    <property type="entry name" value="SbsA_Ig"/>
</dbReference>
<name>A0AAC8TFC7_9BACT</name>
<evidence type="ECO:0000256" key="1">
    <source>
        <dbReference type="ARBA" id="ARBA00022729"/>
    </source>
</evidence>
<dbReference type="KEGG" id="age:AA314_04042"/>
<dbReference type="InterPro" id="IPR013783">
    <property type="entry name" value="Ig-like_fold"/>
</dbReference>
<keyword evidence="7" id="KW-1185">Reference proteome</keyword>
<evidence type="ECO:0000256" key="2">
    <source>
        <dbReference type="SAM" id="MobiDB-lite"/>
    </source>
</evidence>
<dbReference type="Gene3D" id="2.60.40.10">
    <property type="entry name" value="Immunoglobulins"/>
    <property type="match status" value="1"/>
</dbReference>
<evidence type="ECO:0000313" key="7">
    <source>
        <dbReference type="Proteomes" id="UP000256345"/>
    </source>
</evidence>
<accession>A0AAC8TFC7</accession>